<dbReference type="InterPro" id="IPR011012">
    <property type="entry name" value="Longin-like_dom_sf"/>
</dbReference>
<dbReference type="GO" id="GO:0006888">
    <property type="term" value="P:endoplasmic reticulum to Golgi vesicle-mediated transport"/>
    <property type="evidence" value="ECO:0007669"/>
    <property type="project" value="UniProtKB-UniRule"/>
</dbReference>
<dbReference type="OrthoDB" id="246406at2759"/>
<evidence type="ECO:0000256" key="3">
    <source>
        <dbReference type="ARBA" id="ARBA00022824"/>
    </source>
</evidence>
<evidence type="ECO:0000256" key="6">
    <source>
        <dbReference type="ARBA" id="ARBA00038179"/>
    </source>
</evidence>
<dbReference type="AlphaFoldDB" id="A0A1V9Y6F2"/>
<comment type="subcellular location">
    <subcellularLocation>
        <location evidence="7">Endoplasmic reticulum</location>
    </subcellularLocation>
    <subcellularLocation>
        <location evidence="7">Golgi apparatus</location>
        <location evidence="7">cis-Golgi network</location>
    </subcellularLocation>
    <subcellularLocation>
        <location evidence="1">Golgi apparatus</location>
    </subcellularLocation>
</comment>
<evidence type="ECO:0000256" key="7">
    <source>
        <dbReference type="RuleBase" id="RU366065"/>
    </source>
</evidence>
<keyword evidence="9" id="KW-1185">Reference proteome</keyword>
<evidence type="ECO:0000256" key="4">
    <source>
        <dbReference type="ARBA" id="ARBA00022892"/>
    </source>
</evidence>
<keyword evidence="5 7" id="KW-0333">Golgi apparatus</keyword>
<dbReference type="STRING" id="1202772.A0A1V9Y6F2"/>
<dbReference type="SUPFAM" id="SSF64356">
    <property type="entry name" value="SNARE-like"/>
    <property type="match status" value="1"/>
</dbReference>
<dbReference type="GO" id="GO:0030008">
    <property type="term" value="C:TRAPP complex"/>
    <property type="evidence" value="ECO:0007669"/>
    <property type="project" value="UniProtKB-UniRule"/>
</dbReference>
<dbReference type="InterPro" id="IPR007233">
    <property type="entry name" value="TRAPPC"/>
</dbReference>
<proteinExistence type="inferred from homology"/>
<evidence type="ECO:0000313" key="8">
    <source>
        <dbReference type="EMBL" id="OQR81276.1"/>
    </source>
</evidence>
<evidence type="ECO:0000256" key="2">
    <source>
        <dbReference type="ARBA" id="ARBA00022448"/>
    </source>
</evidence>
<protein>
    <recommendedName>
        <fullName evidence="7">Trafficking protein particle complex subunit</fullName>
    </recommendedName>
</protein>
<evidence type="ECO:0000256" key="1">
    <source>
        <dbReference type="ARBA" id="ARBA00004555"/>
    </source>
</evidence>
<dbReference type="GO" id="GO:0005783">
    <property type="term" value="C:endoplasmic reticulum"/>
    <property type="evidence" value="ECO:0007669"/>
    <property type="project" value="UniProtKB-SubCell"/>
</dbReference>
<name>A0A1V9Y6F2_ACHHY</name>
<dbReference type="FunFam" id="3.30.450.70:FF:000007">
    <property type="entry name" value="Putative sybindin-like family protein"/>
    <property type="match status" value="1"/>
</dbReference>
<dbReference type="Pfam" id="PF04099">
    <property type="entry name" value="Sybindin"/>
    <property type="match status" value="1"/>
</dbReference>
<dbReference type="EMBL" id="JNBR01002825">
    <property type="protein sequence ID" value="OQR81276.1"/>
    <property type="molecule type" value="Genomic_DNA"/>
</dbReference>
<dbReference type="Proteomes" id="UP000243579">
    <property type="component" value="Unassembled WGS sequence"/>
</dbReference>
<evidence type="ECO:0000256" key="5">
    <source>
        <dbReference type="ARBA" id="ARBA00023034"/>
    </source>
</evidence>
<dbReference type="PANTHER" id="PTHR23249">
    <property type="entry name" value="TRAFFICKING PROTEIN PARTICLE COMPLEX SUBUNIT"/>
    <property type="match status" value="1"/>
</dbReference>
<keyword evidence="4 7" id="KW-0931">ER-Golgi transport</keyword>
<dbReference type="CDD" id="cd14856">
    <property type="entry name" value="TRAPPC4_synbindin"/>
    <property type="match status" value="1"/>
</dbReference>
<comment type="subunit">
    <text evidence="7">Part of the multisubunit transport protein particle (TRAPP) complex.</text>
</comment>
<evidence type="ECO:0000313" key="9">
    <source>
        <dbReference type="Proteomes" id="UP000243579"/>
    </source>
</evidence>
<gene>
    <name evidence="8" type="ORF">ACHHYP_16524</name>
</gene>
<dbReference type="GO" id="GO:0005794">
    <property type="term" value="C:Golgi apparatus"/>
    <property type="evidence" value="ECO:0007669"/>
    <property type="project" value="UniProtKB-SubCell"/>
</dbReference>
<dbReference type="Gene3D" id="3.30.450.70">
    <property type="match status" value="1"/>
</dbReference>
<comment type="caution">
    <text evidence="8">The sequence shown here is derived from an EMBL/GenBank/DDBJ whole genome shotgun (WGS) entry which is preliminary data.</text>
</comment>
<dbReference type="SMART" id="SM01399">
    <property type="entry name" value="Sybindin"/>
    <property type="match status" value="1"/>
</dbReference>
<reference evidence="8 9" key="1">
    <citation type="journal article" date="2014" name="Genome Biol. Evol.">
        <title>The secreted proteins of Achlya hypogyna and Thraustotheca clavata identify the ancestral oomycete secretome and reveal gene acquisitions by horizontal gene transfer.</title>
        <authorList>
            <person name="Misner I."/>
            <person name="Blouin N."/>
            <person name="Leonard G."/>
            <person name="Richards T.A."/>
            <person name="Lane C.E."/>
        </authorList>
    </citation>
    <scope>NUCLEOTIDE SEQUENCE [LARGE SCALE GENOMIC DNA]</scope>
    <source>
        <strain evidence="8 9">ATCC 48635</strain>
    </source>
</reference>
<keyword evidence="3 7" id="KW-0256">Endoplasmic reticulum</keyword>
<sequence>MLLSLYVINKAGGLIYHQDLSADAPKLNSNDHLRLGSTFHSIHAIAGLAAPVLSKGIVSMETEAFRLQCFQALTGTKFFITALPTLSSAELEATLRQIYELYADFVLKNPFYELEMPIRCNLFHTNLKVLVDRVNAEAMRRPL</sequence>
<comment type="similarity">
    <text evidence="6">Belongs to the TRAPP small subunits family. TRAPPC4 subfamily.</text>
</comment>
<organism evidence="8 9">
    <name type="scientific">Achlya hypogyna</name>
    <name type="common">Oomycete</name>
    <name type="synonym">Protoachlya hypogyna</name>
    <dbReference type="NCBI Taxonomy" id="1202772"/>
    <lineage>
        <taxon>Eukaryota</taxon>
        <taxon>Sar</taxon>
        <taxon>Stramenopiles</taxon>
        <taxon>Oomycota</taxon>
        <taxon>Saprolegniomycetes</taxon>
        <taxon>Saprolegniales</taxon>
        <taxon>Achlyaceae</taxon>
        <taxon>Achlya</taxon>
    </lineage>
</organism>
<keyword evidence="2 7" id="KW-0813">Transport</keyword>
<dbReference type="PANTHER" id="PTHR23249:SF15">
    <property type="entry name" value="TRAFFICKING PROTEIN PARTICLE COMPLEX SUBUNIT 4"/>
    <property type="match status" value="1"/>
</dbReference>
<accession>A0A1V9Y6F2</accession>